<dbReference type="EMBL" id="JAPDMQ010000748">
    <property type="protein sequence ID" value="KAK0520797.1"/>
    <property type="molecule type" value="Genomic_DNA"/>
</dbReference>
<feature type="compositionally biased region" description="Polar residues" evidence="1">
    <location>
        <begin position="113"/>
        <end position="123"/>
    </location>
</feature>
<gene>
    <name evidence="2" type="ORF">OC842_006991</name>
</gene>
<sequence length="123" mass="12955">MVSAAVAKEGSAINYNDAALEGMPKSPLSLGARWYAVQEEAKPSTGAASMGADAQRPLAAAAAALSARPRKATETKMRTEQPPERTCSSHRTTTTTAVAAPRDVERARPQAQVRATNKIQHPS</sequence>
<reference evidence="2" key="1">
    <citation type="journal article" date="2023" name="PhytoFront">
        <title>Draft Genome Resources of Seven Strains of Tilletia horrida, Causal Agent of Kernel Smut of Rice.</title>
        <authorList>
            <person name="Khanal S."/>
            <person name="Antony Babu S."/>
            <person name="Zhou X.G."/>
        </authorList>
    </citation>
    <scope>NUCLEOTIDE SEQUENCE</scope>
    <source>
        <strain evidence="2">TX3</strain>
    </source>
</reference>
<proteinExistence type="predicted"/>
<evidence type="ECO:0000313" key="2">
    <source>
        <dbReference type="EMBL" id="KAK0520797.1"/>
    </source>
</evidence>
<dbReference type="AlphaFoldDB" id="A0AAN6JMV4"/>
<comment type="caution">
    <text evidence="2">The sequence shown here is derived from an EMBL/GenBank/DDBJ whole genome shotgun (WGS) entry which is preliminary data.</text>
</comment>
<evidence type="ECO:0000313" key="3">
    <source>
        <dbReference type="Proteomes" id="UP001176521"/>
    </source>
</evidence>
<name>A0AAN6JMV4_9BASI</name>
<feature type="non-terminal residue" evidence="2">
    <location>
        <position position="123"/>
    </location>
</feature>
<feature type="region of interest" description="Disordered" evidence="1">
    <location>
        <begin position="41"/>
        <end position="123"/>
    </location>
</feature>
<evidence type="ECO:0000256" key="1">
    <source>
        <dbReference type="SAM" id="MobiDB-lite"/>
    </source>
</evidence>
<dbReference type="Proteomes" id="UP001176521">
    <property type="component" value="Unassembled WGS sequence"/>
</dbReference>
<protein>
    <submittedName>
        <fullName evidence="2">Uncharacterized protein</fullName>
    </submittedName>
</protein>
<organism evidence="2 3">
    <name type="scientific">Tilletia horrida</name>
    <dbReference type="NCBI Taxonomy" id="155126"/>
    <lineage>
        <taxon>Eukaryota</taxon>
        <taxon>Fungi</taxon>
        <taxon>Dikarya</taxon>
        <taxon>Basidiomycota</taxon>
        <taxon>Ustilaginomycotina</taxon>
        <taxon>Exobasidiomycetes</taxon>
        <taxon>Tilletiales</taxon>
        <taxon>Tilletiaceae</taxon>
        <taxon>Tilletia</taxon>
    </lineage>
</organism>
<feature type="compositionally biased region" description="Low complexity" evidence="1">
    <location>
        <begin position="52"/>
        <end position="67"/>
    </location>
</feature>
<accession>A0AAN6JMV4</accession>
<feature type="compositionally biased region" description="Basic and acidic residues" evidence="1">
    <location>
        <begin position="71"/>
        <end position="83"/>
    </location>
</feature>
<keyword evidence="3" id="KW-1185">Reference proteome</keyword>